<evidence type="ECO:0000313" key="1">
    <source>
        <dbReference type="EMBL" id="VVU99777.1"/>
    </source>
</evidence>
<evidence type="ECO:0000313" key="2">
    <source>
        <dbReference type="Proteomes" id="UP000356253"/>
    </source>
</evidence>
<dbReference type="EMBL" id="CABVMM010000003">
    <property type="protein sequence ID" value="VVU99777.1"/>
    <property type="molecule type" value="Genomic_DNA"/>
</dbReference>
<sequence>MKKLVYLFLGLSLVFVSCSKDDDGGDGGSAAEGQLKATVDGNSFSSMEIATTAVEQTAGGMTTILIQGSNVDGKGISITISGFDGVGTYDLGGGANIYSTAIYTEANINDPMNSKTWVAPYDETVAGKVKISEKTDAKIKGTFSFKAKDEENGTFKEISSGSFNVSF</sequence>
<keyword evidence="2" id="KW-1185">Reference proteome</keyword>
<comment type="caution">
    <text evidence="1">The sequence shown here is derived from an EMBL/GenBank/DDBJ whole genome shotgun (WGS) entry which is preliminary data.</text>
</comment>
<gene>
    <name evidence="1" type="ORF">FVB9532_01036</name>
</gene>
<name>A0AC61Y5U7_9FLAO</name>
<proteinExistence type="predicted"/>
<accession>A0AC61Y5U7</accession>
<reference evidence="1" key="1">
    <citation type="submission" date="2019-09" db="EMBL/GenBank/DDBJ databases">
        <authorList>
            <person name="Rodrigo-Torres L."/>
            <person name="Arahal R. D."/>
            <person name="Lucena T."/>
        </authorList>
    </citation>
    <scope>NUCLEOTIDE SEQUENCE</scope>
    <source>
        <strain evidence="1">ISS653</strain>
    </source>
</reference>
<protein>
    <submittedName>
        <fullName evidence="1">Uncharacterized protein</fullName>
    </submittedName>
</protein>
<dbReference type="Proteomes" id="UP000356253">
    <property type="component" value="Unassembled WGS sequence"/>
</dbReference>
<organism evidence="1 2">
    <name type="scientific">Mesonia oceanica</name>
    <dbReference type="NCBI Taxonomy" id="2687242"/>
    <lineage>
        <taxon>Bacteria</taxon>
        <taxon>Pseudomonadati</taxon>
        <taxon>Bacteroidota</taxon>
        <taxon>Flavobacteriia</taxon>
        <taxon>Flavobacteriales</taxon>
        <taxon>Flavobacteriaceae</taxon>
        <taxon>Mesonia</taxon>
    </lineage>
</organism>